<proteinExistence type="predicted"/>
<dbReference type="AlphaFoldDB" id="A0A3N4IEJ6"/>
<feature type="domain" description="WLM" evidence="2">
    <location>
        <begin position="156"/>
        <end position="352"/>
    </location>
</feature>
<feature type="compositionally biased region" description="Polar residues" evidence="1">
    <location>
        <begin position="16"/>
        <end position="30"/>
    </location>
</feature>
<dbReference type="OrthoDB" id="49605at2759"/>
<dbReference type="PROSITE" id="PS51397">
    <property type="entry name" value="WLM"/>
    <property type="match status" value="1"/>
</dbReference>
<dbReference type="PANTHER" id="PTHR47795:SF1">
    <property type="entry name" value="DNA-DEPENDENT METALLOPROTEASE WSS1 HOMOLOG 2"/>
    <property type="match status" value="1"/>
</dbReference>
<feature type="region of interest" description="Disordered" evidence="1">
    <location>
        <begin position="1"/>
        <end position="35"/>
    </location>
</feature>
<dbReference type="PANTHER" id="PTHR47795">
    <property type="entry name" value="UBIQUITIN AND WLM DOMAIN-CONTAINING METALLOPROTEASE SPCC1442.07C"/>
    <property type="match status" value="1"/>
</dbReference>
<sequence length="362" mass="40143">MCDASDINMADEEHPSCTSAPNDPPQTSANDETTDTEETIPITVSHSGTITTFNFPPDSTLSDLITHISELLSIPITPTSIKLLAPKLGLLKDPTLPLTTLTQKKLTLLTTSPQKLDAMNTALAASQTALARRAAARRKARTAHHPRSLDPTRMQKEMEESKYTFHSLRPLPHLPDPSRSLKFLERIRDDPGIKHIMRLHRYSVPILTEMDPAEHTRHDGKTLGLNRNGGEIIELRLWTDDFSGYRDFKTVRKTAIHELAHNEYSEHDANFWALFRQLEKECESGDWSRGGRQVGGKVEFYEPGEGGGEEADERAYRGGVYVLGGGSTGKEQGGEELSPRERAARAAEERMKAAREGKKGGA</sequence>
<feature type="compositionally biased region" description="Basic and acidic residues" evidence="1">
    <location>
        <begin position="337"/>
        <end position="362"/>
    </location>
</feature>
<organism evidence="3 4">
    <name type="scientific">Ascobolus immersus RN42</name>
    <dbReference type="NCBI Taxonomy" id="1160509"/>
    <lineage>
        <taxon>Eukaryota</taxon>
        <taxon>Fungi</taxon>
        <taxon>Dikarya</taxon>
        <taxon>Ascomycota</taxon>
        <taxon>Pezizomycotina</taxon>
        <taxon>Pezizomycetes</taxon>
        <taxon>Pezizales</taxon>
        <taxon>Ascobolaceae</taxon>
        <taxon>Ascobolus</taxon>
    </lineage>
</organism>
<protein>
    <submittedName>
        <fullName evidence="3">WLM-domain-containing protein</fullName>
    </submittedName>
</protein>
<reference evidence="3 4" key="1">
    <citation type="journal article" date="2018" name="Nat. Ecol. Evol.">
        <title>Pezizomycetes genomes reveal the molecular basis of ectomycorrhizal truffle lifestyle.</title>
        <authorList>
            <person name="Murat C."/>
            <person name="Payen T."/>
            <person name="Noel B."/>
            <person name="Kuo A."/>
            <person name="Morin E."/>
            <person name="Chen J."/>
            <person name="Kohler A."/>
            <person name="Krizsan K."/>
            <person name="Balestrini R."/>
            <person name="Da Silva C."/>
            <person name="Montanini B."/>
            <person name="Hainaut M."/>
            <person name="Levati E."/>
            <person name="Barry K.W."/>
            <person name="Belfiori B."/>
            <person name="Cichocki N."/>
            <person name="Clum A."/>
            <person name="Dockter R.B."/>
            <person name="Fauchery L."/>
            <person name="Guy J."/>
            <person name="Iotti M."/>
            <person name="Le Tacon F."/>
            <person name="Lindquist E.A."/>
            <person name="Lipzen A."/>
            <person name="Malagnac F."/>
            <person name="Mello A."/>
            <person name="Molinier V."/>
            <person name="Miyauchi S."/>
            <person name="Poulain J."/>
            <person name="Riccioni C."/>
            <person name="Rubini A."/>
            <person name="Sitrit Y."/>
            <person name="Splivallo R."/>
            <person name="Traeger S."/>
            <person name="Wang M."/>
            <person name="Zifcakova L."/>
            <person name="Wipf D."/>
            <person name="Zambonelli A."/>
            <person name="Paolocci F."/>
            <person name="Nowrousian M."/>
            <person name="Ottonello S."/>
            <person name="Baldrian P."/>
            <person name="Spatafora J.W."/>
            <person name="Henrissat B."/>
            <person name="Nagy L.G."/>
            <person name="Aury J.M."/>
            <person name="Wincker P."/>
            <person name="Grigoriev I.V."/>
            <person name="Bonfante P."/>
            <person name="Martin F.M."/>
        </authorList>
    </citation>
    <scope>NUCLEOTIDE SEQUENCE [LARGE SCALE GENOMIC DNA]</scope>
    <source>
        <strain evidence="3 4">RN42</strain>
    </source>
</reference>
<dbReference type="SUPFAM" id="SSF54236">
    <property type="entry name" value="Ubiquitin-like"/>
    <property type="match status" value="1"/>
</dbReference>
<dbReference type="Pfam" id="PF08325">
    <property type="entry name" value="WLM"/>
    <property type="match status" value="1"/>
</dbReference>
<evidence type="ECO:0000313" key="4">
    <source>
        <dbReference type="Proteomes" id="UP000275078"/>
    </source>
</evidence>
<feature type="region of interest" description="Disordered" evidence="1">
    <location>
        <begin position="322"/>
        <end position="362"/>
    </location>
</feature>
<evidence type="ECO:0000256" key="1">
    <source>
        <dbReference type="SAM" id="MobiDB-lite"/>
    </source>
</evidence>
<keyword evidence="4" id="KW-1185">Reference proteome</keyword>
<dbReference type="STRING" id="1160509.A0A3N4IEJ6"/>
<accession>A0A3N4IEJ6</accession>
<dbReference type="InterPro" id="IPR029071">
    <property type="entry name" value="Ubiquitin-like_domsf"/>
</dbReference>
<dbReference type="EMBL" id="ML119660">
    <property type="protein sequence ID" value="RPA84209.1"/>
    <property type="molecule type" value="Genomic_DNA"/>
</dbReference>
<evidence type="ECO:0000259" key="2">
    <source>
        <dbReference type="PROSITE" id="PS51397"/>
    </source>
</evidence>
<dbReference type="InterPro" id="IPR013536">
    <property type="entry name" value="WLM_dom"/>
</dbReference>
<dbReference type="Proteomes" id="UP000275078">
    <property type="component" value="Unassembled WGS sequence"/>
</dbReference>
<gene>
    <name evidence="3" type="ORF">BJ508DRAFT_359900</name>
</gene>
<evidence type="ECO:0000313" key="3">
    <source>
        <dbReference type="EMBL" id="RPA84209.1"/>
    </source>
</evidence>
<name>A0A3N4IEJ6_ASCIM</name>
<dbReference type="GO" id="GO:0070628">
    <property type="term" value="F:proteasome binding"/>
    <property type="evidence" value="ECO:0007669"/>
    <property type="project" value="TreeGrafter"/>
</dbReference>
<dbReference type="Gene3D" id="3.10.20.90">
    <property type="entry name" value="Phosphatidylinositol 3-kinase Catalytic Subunit, Chain A, domain 1"/>
    <property type="match status" value="1"/>
</dbReference>